<evidence type="ECO:0000313" key="2">
    <source>
        <dbReference type="EMBL" id="KAK3199468.1"/>
    </source>
</evidence>
<dbReference type="Pfam" id="PF07250">
    <property type="entry name" value="Glyoxal_oxid_N"/>
    <property type="match status" value="1"/>
</dbReference>
<dbReference type="InterPro" id="IPR009880">
    <property type="entry name" value="Glyoxal_oxidase_N"/>
</dbReference>
<dbReference type="EMBL" id="JANJYJ010000007">
    <property type="protein sequence ID" value="KAK3199468.1"/>
    <property type="molecule type" value="Genomic_DNA"/>
</dbReference>
<dbReference type="AlphaFoldDB" id="A0AAE0A288"/>
<evidence type="ECO:0000313" key="3">
    <source>
        <dbReference type="Proteomes" id="UP001281410"/>
    </source>
</evidence>
<evidence type="ECO:0000259" key="1">
    <source>
        <dbReference type="Pfam" id="PF07250"/>
    </source>
</evidence>
<dbReference type="PANTHER" id="PTHR32208:SF103">
    <property type="entry name" value="GALACTOSE OXIDASE-LIKE EARLY SET DOMAIN-CONTAINING PROTEIN"/>
    <property type="match status" value="1"/>
</dbReference>
<dbReference type="InterPro" id="IPR037293">
    <property type="entry name" value="Gal_Oxidase_central_sf"/>
</dbReference>
<protein>
    <recommendedName>
        <fullName evidence="1">Glyoxal oxidase N-terminal domain-containing protein</fullName>
    </recommendedName>
</protein>
<comment type="caution">
    <text evidence="2">The sequence shown here is derived from an EMBL/GenBank/DDBJ whole genome shotgun (WGS) entry which is preliminary data.</text>
</comment>
<sequence>MLLRRRCGRGYWRQLTEVDDDLAGSGDGAGIGDADGGVLDAEKVMMPSPKVMTDMLLLPTGDVLMINGAKRGTVEWDFADDQNTSMYTTPVLYKPDNPKTQRFT</sequence>
<organism evidence="2 3">
    <name type="scientific">Dipteronia sinensis</name>
    <dbReference type="NCBI Taxonomy" id="43782"/>
    <lineage>
        <taxon>Eukaryota</taxon>
        <taxon>Viridiplantae</taxon>
        <taxon>Streptophyta</taxon>
        <taxon>Embryophyta</taxon>
        <taxon>Tracheophyta</taxon>
        <taxon>Spermatophyta</taxon>
        <taxon>Magnoliopsida</taxon>
        <taxon>eudicotyledons</taxon>
        <taxon>Gunneridae</taxon>
        <taxon>Pentapetalae</taxon>
        <taxon>rosids</taxon>
        <taxon>malvids</taxon>
        <taxon>Sapindales</taxon>
        <taxon>Sapindaceae</taxon>
        <taxon>Hippocastanoideae</taxon>
        <taxon>Acereae</taxon>
        <taxon>Dipteronia</taxon>
    </lineage>
</organism>
<keyword evidence="3" id="KW-1185">Reference proteome</keyword>
<accession>A0AAE0A288</accession>
<dbReference type="Gene3D" id="2.130.10.80">
    <property type="entry name" value="Galactose oxidase/kelch, beta-propeller"/>
    <property type="match status" value="1"/>
</dbReference>
<feature type="domain" description="Glyoxal oxidase N-terminal" evidence="1">
    <location>
        <begin position="45"/>
        <end position="104"/>
    </location>
</feature>
<dbReference type="PANTHER" id="PTHR32208">
    <property type="entry name" value="SECRETED PROTEIN-RELATED"/>
    <property type="match status" value="1"/>
</dbReference>
<reference evidence="2" key="1">
    <citation type="journal article" date="2023" name="Plant J.">
        <title>Genome sequences and population genomics provide insights into the demographic history, inbreeding, and mutation load of two 'living fossil' tree species of Dipteronia.</title>
        <authorList>
            <person name="Feng Y."/>
            <person name="Comes H.P."/>
            <person name="Chen J."/>
            <person name="Zhu S."/>
            <person name="Lu R."/>
            <person name="Zhang X."/>
            <person name="Li P."/>
            <person name="Qiu J."/>
            <person name="Olsen K.M."/>
            <person name="Qiu Y."/>
        </authorList>
    </citation>
    <scope>NUCLEOTIDE SEQUENCE</scope>
    <source>
        <strain evidence="2">NBL</strain>
    </source>
</reference>
<gene>
    <name evidence="2" type="ORF">Dsin_022883</name>
</gene>
<proteinExistence type="predicted"/>
<name>A0AAE0A288_9ROSI</name>
<dbReference type="Proteomes" id="UP001281410">
    <property type="component" value="Unassembled WGS sequence"/>
</dbReference>